<reference evidence="2" key="1">
    <citation type="submission" date="2020-02" db="EMBL/GenBank/DDBJ databases">
        <authorList>
            <person name="Meier V. D."/>
        </authorList>
    </citation>
    <scope>NUCLEOTIDE SEQUENCE</scope>
    <source>
        <strain evidence="2">AVDCRST_MAG80</strain>
    </source>
</reference>
<feature type="region of interest" description="Disordered" evidence="1">
    <location>
        <begin position="146"/>
        <end position="237"/>
    </location>
</feature>
<feature type="compositionally biased region" description="Basic and acidic residues" evidence="1">
    <location>
        <begin position="453"/>
        <end position="468"/>
    </location>
</feature>
<organism evidence="2">
    <name type="scientific">uncultured Rubrobacteraceae bacterium</name>
    <dbReference type="NCBI Taxonomy" id="349277"/>
    <lineage>
        <taxon>Bacteria</taxon>
        <taxon>Bacillati</taxon>
        <taxon>Actinomycetota</taxon>
        <taxon>Rubrobacteria</taxon>
        <taxon>Rubrobacterales</taxon>
        <taxon>Rubrobacteraceae</taxon>
        <taxon>environmental samples</taxon>
    </lineage>
</organism>
<dbReference type="EMBL" id="CADCVC010000077">
    <property type="protein sequence ID" value="CAA9436239.1"/>
    <property type="molecule type" value="Genomic_DNA"/>
</dbReference>
<sequence>VGVGNGRGTRDGRRGAWRASGGRGAAAGTAGGLRVPARTRDVRGCGRGAAHSGDRHRAPRGGSRLPDQRRPVHLRRGDPDPGGRILESGDTASDHPGGNLRGGDADDPDRRVRRAARHLRLGDRGGYRHPPGESVLQQAAALLPAGRDGFDHHDHRPFALAGGGDLGGRRRPDRRELRRPRKHSPGLRGPARDPANLPLLQGLREQDRGAPRPGNRHRRRHRPGDNGLRGGRRGGVVRCHHAVPLRAADLRVRGHPLHGPRHAGDYGRDHRQRRRGRRDSREADPRGQPDRRVACGRSLHGAGRHPQRLPLHRLRPERRSGQAHRRQEPLGSGGGGRVPGPAGALSQARGRSRRDPAPRARWRRVRAVRDGGGDRHPHPLQGRLRQEREPSHRGGQPRRRPDPGRLPHLLLRLSTGGTDRAEQRHHRGQSRGNHFERGLQRTGRQGGEAGSNQRRDRPDERGDERACL</sequence>
<feature type="compositionally biased region" description="Basic and acidic residues" evidence="1">
    <location>
        <begin position="317"/>
        <end position="328"/>
    </location>
</feature>
<feature type="compositionally biased region" description="Gly residues" evidence="1">
    <location>
        <begin position="21"/>
        <end position="31"/>
    </location>
</feature>
<proteinExistence type="predicted"/>
<feature type="compositionally biased region" description="Basic and acidic residues" evidence="1">
    <location>
        <begin position="66"/>
        <end position="81"/>
    </location>
</feature>
<dbReference type="AlphaFoldDB" id="A0A6J4QBV6"/>
<protein>
    <submittedName>
        <fullName evidence="2">Xanthine-uracil permease</fullName>
    </submittedName>
</protein>
<feature type="non-terminal residue" evidence="2">
    <location>
        <position position="1"/>
    </location>
</feature>
<evidence type="ECO:0000313" key="2">
    <source>
        <dbReference type="EMBL" id="CAA9436239.1"/>
    </source>
</evidence>
<name>A0A6J4QBV6_9ACTN</name>
<feature type="non-terminal residue" evidence="2">
    <location>
        <position position="468"/>
    </location>
</feature>
<feature type="compositionally biased region" description="Basic and acidic residues" evidence="1">
    <location>
        <begin position="279"/>
        <end position="293"/>
    </location>
</feature>
<accession>A0A6J4QBV6</accession>
<feature type="region of interest" description="Disordered" evidence="1">
    <location>
        <begin position="1"/>
        <end position="110"/>
    </location>
</feature>
<gene>
    <name evidence="2" type="ORF">AVDCRST_MAG80-927</name>
</gene>
<feature type="compositionally biased region" description="Basic residues" evidence="1">
    <location>
        <begin position="302"/>
        <end position="316"/>
    </location>
</feature>
<feature type="compositionally biased region" description="Basic and acidic residues" evidence="1">
    <location>
        <begin position="367"/>
        <end position="377"/>
    </location>
</feature>
<feature type="compositionally biased region" description="Basic and acidic residues" evidence="1">
    <location>
        <begin position="148"/>
        <end position="157"/>
    </location>
</feature>
<evidence type="ECO:0000256" key="1">
    <source>
        <dbReference type="SAM" id="MobiDB-lite"/>
    </source>
</evidence>
<feature type="region of interest" description="Disordered" evidence="1">
    <location>
        <begin position="250"/>
        <end position="468"/>
    </location>
</feature>
<feature type="compositionally biased region" description="Basic and acidic residues" evidence="1">
    <location>
        <begin position="167"/>
        <end position="176"/>
    </location>
</feature>
<feature type="compositionally biased region" description="Low complexity" evidence="1">
    <location>
        <begin position="406"/>
        <end position="417"/>
    </location>
</feature>